<dbReference type="PANTHER" id="PTHR15446:SF2">
    <property type="entry name" value="UROPLAKIN-3B-LIKE PROTEIN 1-RELATED"/>
    <property type="match status" value="1"/>
</dbReference>
<feature type="transmembrane region" description="Helical" evidence="1">
    <location>
        <begin position="275"/>
        <end position="299"/>
    </location>
</feature>
<evidence type="ECO:0008006" key="4">
    <source>
        <dbReference type="Google" id="ProtNLM"/>
    </source>
</evidence>
<dbReference type="GO" id="GO:0016020">
    <property type="term" value="C:membrane"/>
    <property type="evidence" value="ECO:0007669"/>
    <property type="project" value="TreeGrafter"/>
</dbReference>
<accession>A0A8C4UPF2</accession>
<keyword evidence="1" id="KW-0472">Membrane</keyword>
<name>A0A8C4UPF2_FALTI</name>
<proteinExistence type="predicted"/>
<keyword evidence="1" id="KW-0812">Transmembrane</keyword>
<reference evidence="2" key="2">
    <citation type="submission" date="2025-09" db="UniProtKB">
        <authorList>
            <consortium name="Ensembl"/>
        </authorList>
    </citation>
    <scope>IDENTIFICATION</scope>
</reference>
<evidence type="ECO:0000313" key="2">
    <source>
        <dbReference type="Ensembl" id="ENSFTIP00000014546.1"/>
    </source>
</evidence>
<dbReference type="InterPro" id="IPR024831">
    <property type="entry name" value="Uroplakin-3"/>
</dbReference>
<sequence>MLGATPPVPGVTYLGLPAQRGVLWGSRRGVPPQVVARDFFAFLFMYHVSEPKTKKQEGSGGLQGQLPPLPIPTLSPQHRCSRSEPPVKGCRGGSVPSTAPPWFLTAETLEYSPTLATLPLGGLKTTSTFVLEQPRCVFNVRDDAVIWLVVAVPKAVPDFNNSVEPGTPERAFQGFPTTAPAYMTLNSTLLHYPCPKRPGDITVLRVGSETSCTRAETRPTCNGPLPGPGPYRVKFLALEGSEPVAETAWSEPITLRTAQSPSSIPTTGSGHSASMIAITSILSILFAILLAGLLAMLVLGSDTCGGSSTFSKPEAVTVQRYNTHHVYDQPAARL</sequence>
<reference evidence="2" key="1">
    <citation type="submission" date="2025-08" db="UniProtKB">
        <authorList>
            <consortium name="Ensembl"/>
        </authorList>
    </citation>
    <scope>IDENTIFICATION</scope>
</reference>
<keyword evidence="1" id="KW-1133">Transmembrane helix</keyword>
<dbReference type="Proteomes" id="UP000694562">
    <property type="component" value="Unplaced"/>
</dbReference>
<evidence type="ECO:0000256" key="1">
    <source>
        <dbReference type="SAM" id="Phobius"/>
    </source>
</evidence>
<dbReference type="OrthoDB" id="9939598at2759"/>
<keyword evidence="3" id="KW-1185">Reference proteome</keyword>
<dbReference type="OMA" id="IYTCYDT"/>
<dbReference type="Ensembl" id="ENSFTIT00000015162.1">
    <property type="protein sequence ID" value="ENSFTIP00000014546.1"/>
    <property type="gene ID" value="ENSFTIG00000009665.1"/>
</dbReference>
<protein>
    <recommendedName>
        <fullName evidence="4">UPK3L protein</fullName>
    </recommendedName>
</protein>
<evidence type="ECO:0000313" key="3">
    <source>
        <dbReference type="Proteomes" id="UP000694562"/>
    </source>
</evidence>
<dbReference type="PANTHER" id="PTHR15446">
    <property type="entry name" value="UROPLAKIN III"/>
    <property type="match status" value="1"/>
</dbReference>
<organism evidence="2 3">
    <name type="scientific">Falco tinnunculus</name>
    <name type="common">Common kestrel</name>
    <dbReference type="NCBI Taxonomy" id="100819"/>
    <lineage>
        <taxon>Eukaryota</taxon>
        <taxon>Metazoa</taxon>
        <taxon>Chordata</taxon>
        <taxon>Craniata</taxon>
        <taxon>Vertebrata</taxon>
        <taxon>Euteleostomi</taxon>
        <taxon>Archelosauria</taxon>
        <taxon>Archosauria</taxon>
        <taxon>Dinosauria</taxon>
        <taxon>Saurischia</taxon>
        <taxon>Theropoda</taxon>
        <taxon>Coelurosauria</taxon>
        <taxon>Aves</taxon>
        <taxon>Neognathae</taxon>
        <taxon>Neoaves</taxon>
        <taxon>Telluraves</taxon>
        <taxon>Australaves</taxon>
        <taxon>Falconiformes</taxon>
        <taxon>Falconidae</taxon>
        <taxon>Falco</taxon>
    </lineage>
</organism>
<dbReference type="AlphaFoldDB" id="A0A8C4UPF2"/>